<accession>A0ABU5N368</accession>
<evidence type="ECO:0000256" key="5">
    <source>
        <dbReference type="ARBA" id="ARBA00022825"/>
    </source>
</evidence>
<feature type="active site" description="Charge relay system" evidence="6">
    <location>
        <position position="273"/>
    </location>
</feature>
<dbReference type="PANTHER" id="PTHR10795">
    <property type="entry name" value="PROPROTEIN CONVERTASE SUBTILISIN/KEXIN"/>
    <property type="match status" value="1"/>
</dbReference>
<evidence type="ECO:0000256" key="8">
    <source>
        <dbReference type="SAM" id="SignalP"/>
    </source>
</evidence>
<dbReference type="SUPFAM" id="SSF52743">
    <property type="entry name" value="Subtilisin-like"/>
    <property type="match status" value="1"/>
</dbReference>
<comment type="similarity">
    <text evidence="1 6 7">Belongs to the peptidase S8 family.</text>
</comment>
<evidence type="ECO:0000259" key="12">
    <source>
        <dbReference type="Pfam" id="PF17766"/>
    </source>
</evidence>
<reference evidence="13 14" key="1">
    <citation type="submission" date="2023-10" db="EMBL/GenBank/DDBJ databases">
        <title>Microbacterium xanthum sp. nov., isolated from seaweed.</title>
        <authorList>
            <person name="Lee S.D."/>
        </authorList>
    </citation>
    <scope>NUCLEOTIDE SEQUENCE [LARGE SCALE GENOMIC DNA]</scope>
    <source>
        <strain evidence="13 14">KCTC 19124</strain>
    </source>
</reference>
<gene>
    <name evidence="13" type="ORF">R2Q92_01620</name>
</gene>
<dbReference type="Proteomes" id="UP001291912">
    <property type="component" value="Unassembled WGS sequence"/>
</dbReference>
<dbReference type="InterPro" id="IPR036852">
    <property type="entry name" value="Peptidase_S8/S53_dom_sf"/>
</dbReference>
<dbReference type="InterPro" id="IPR015500">
    <property type="entry name" value="Peptidase_S8_subtilisin-rel"/>
</dbReference>
<dbReference type="CDD" id="cd02120">
    <property type="entry name" value="PA_subtilisin_like"/>
    <property type="match status" value="1"/>
</dbReference>
<feature type="domain" description="Subtilisin-like protease fibronectin type-III" evidence="12">
    <location>
        <begin position="701"/>
        <end position="794"/>
    </location>
</feature>
<evidence type="ECO:0000256" key="2">
    <source>
        <dbReference type="ARBA" id="ARBA00022670"/>
    </source>
</evidence>
<sequence>MSRNTVRAAAVVTIAALLTGTTTATAFGATGSEEVNPPTPIESPNGTYIVLLEEDPVATYDGGEAGLRATKPADGEKLDTRSSEVEEYAGYLEERQQAVAAETGVSPEATYQITLNGFSARMSPQEAAKVAGAKGVVGVYPDEIRHPVAVPSTEFLGLEGSGGVWESLGGEDAAGEGVVVGVVDTGIAPEHPSFAGEPLGTTAGDAPYLEGDDVVFAKADGDQFRATRVTGQDWDLDDYSTKLIGAKYFSTGAANAGFDFSHDYLSPRDGDGHGSHTAGTAAGDTGVDAAIAGIAFGAVSGVAPAAKVASYKACYVGPDPLVTSDDICALSDLLDAIDTAVNDGVDVINYSIGGGAATTTWSPDDQVFFNAAVAGVFVSASAGNSGPDASTADHAAPWYTTVAASTIPTWEGTVSLPNGFLEAGASVTVPFGESLTAPVVYAGDIPADGVSAADAALCYLDAIDPAAAAGKIVVCDRGVIARVEKSQAVSEAGGAGSILVNVTPGSLDNDFHTVPTVHLPDTTREALLDYVRNTSGAEATLIGENTTGEQTPVPQIAGFSSRGPMLADGADVIKPDIAAPGVAILAATENGAGEDPTFGILSGTSMAAPHVAGLAALYLTANPGATPDEVKSAMMTTASDTVNADGSANTDPFAQGAGQVEPTDFLDPGVLYLNGPVDWAGFVEGTGNWDFDGIDPIDPSDLNLASLAIGTLSKEQTVTRTLTATRPGTYTVEAAIPGVDVAVSPATLTFGAAGEQRSFEVTIRNVDAPVEQWATGSLTWTGEEGTTARSPLAVRPVTADAPAEVSGTGITGSTEVTLDSGVSGELSLELSGLAPVELLTDPENPVEAHTGDENSGDADGNVFWFADVAEGTSLARWTLDSSDDAGSDLDLIVYRVVSREDTRYYEQFVSATASADEQISLIAPTPGTYLIVANMYAITQPFTWDLTQALVTPEGEGSFTATPNPLSVARGEQASYSLSWSGLLAETSYLGVVRYGDSEVRTIVSVDAGAAAPEAVVLPEITGTTKVGRTLEVTPGEWEPAEVDLAYQWQRDGAPIDGATSTTYTVTRDDVGTTLSVRVTATAAGNANAGSALSNEVFVKVGSDTDVSMNRYVGTSKTAFVATVEVEADDGTIPEGTVELWVGSTKLTGTLADGAVSFELPAQKKGARIVVATFTGSDTVARSVGVSGFLVFR</sequence>
<evidence type="ECO:0000313" key="13">
    <source>
        <dbReference type="EMBL" id="MDZ8160515.1"/>
    </source>
</evidence>
<feature type="domain" description="Peptidase S8/S53" evidence="9">
    <location>
        <begin position="175"/>
        <end position="658"/>
    </location>
</feature>
<feature type="chain" id="PRO_5046944821" evidence="8">
    <location>
        <begin position="27"/>
        <end position="1193"/>
    </location>
</feature>
<dbReference type="Gene3D" id="3.40.50.200">
    <property type="entry name" value="Peptidase S8/S53 domain"/>
    <property type="match status" value="1"/>
</dbReference>
<proteinExistence type="inferred from homology"/>
<keyword evidence="5 6" id="KW-0720">Serine protease</keyword>
<feature type="signal peptide" evidence="8">
    <location>
        <begin position="1"/>
        <end position="26"/>
    </location>
</feature>
<dbReference type="Gene3D" id="2.60.40.2310">
    <property type="match status" value="1"/>
</dbReference>
<feature type="active site" description="Charge relay system" evidence="6">
    <location>
        <position position="184"/>
    </location>
</feature>
<dbReference type="PROSITE" id="PS00136">
    <property type="entry name" value="SUBTILASE_ASP"/>
    <property type="match status" value="1"/>
</dbReference>
<evidence type="ECO:0000256" key="7">
    <source>
        <dbReference type="RuleBase" id="RU003355"/>
    </source>
</evidence>
<dbReference type="Pfam" id="PF02225">
    <property type="entry name" value="PA"/>
    <property type="match status" value="1"/>
</dbReference>
<dbReference type="Pfam" id="PF00082">
    <property type="entry name" value="Peptidase_S8"/>
    <property type="match status" value="1"/>
</dbReference>
<dbReference type="InterPro" id="IPR023827">
    <property type="entry name" value="Peptidase_S8_Asp-AS"/>
</dbReference>
<dbReference type="PROSITE" id="PS00138">
    <property type="entry name" value="SUBTILASE_SER"/>
    <property type="match status" value="1"/>
</dbReference>
<comment type="caution">
    <text evidence="13">The sequence shown here is derived from an EMBL/GenBank/DDBJ whole genome shotgun (WGS) entry which is preliminary data.</text>
</comment>
<dbReference type="EMBL" id="JAWJYN010000001">
    <property type="protein sequence ID" value="MDZ8160515.1"/>
    <property type="molecule type" value="Genomic_DNA"/>
</dbReference>
<evidence type="ECO:0000259" key="9">
    <source>
        <dbReference type="Pfam" id="PF00082"/>
    </source>
</evidence>
<keyword evidence="3 8" id="KW-0732">Signal</keyword>
<organism evidence="13 14">
    <name type="scientific">Microbacterium aquimaris</name>
    <dbReference type="NCBI Taxonomy" id="459816"/>
    <lineage>
        <taxon>Bacteria</taxon>
        <taxon>Bacillati</taxon>
        <taxon>Actinomycetota</taxon>
        <taxon>Actinomycetes</taxon>
        <taxon>Micrococcales</taxon>
        <taxon>Microbacteriaceae</taxon>
        <taxon>Microbacterium</taxon>
    </lineage>
</organism>
<evidence type="ECO:0000256" key="3">
    <source>
        <dbReference type="ARBA" id="ARBA00022729"/>
    </source>
</evidence>
<dbReference type="PRINTS" id="PR00723">
    <property type="entry name" value="SUBTILISIN"/>
</dbReference>
<dbReference type="InterPro" id="IPR023828">
    <property type="entry name" value="Peptidase_S8_Ser-AS"/>
</dbReference>
<dbReference type="RefSeq" id="WP_194423225.1">
    <property type="nucleotide sequence ID" value="NZ_BAAAPT010000001.1"/>
</dbReference>
<dbReference type="InterPro" id="IPR003137">
    <property type="entry name" value="PA_domain"/>
</dbReference>
<keyword evidence="2 6" id="KW-0645">Protease</keyword>
<dbReference type="PROSITE" id="PS51892">
    <property type="entry name" value="SUBTILASE"/>
    <property type="match status" value="1"/>
</dbReference>
<dbReference type="Pfam" id="PF05922">
    <property type="entry name" value="Inhibitor_I9"/>
    <property type="match status" value="1"/>
</dbReference>
<dbReference type="InterPro" id="IPR045051">
    <property type="entry name" value="SBT"/>
</dbReference>
<dbReference type="InterPro" id="IPR010259">
    <property type="entry name" value="S8pro/Inhibitor_I9"/>
</dbReference>
<name>A0ABU5N368_9MICO</name>
<protein>
    <submittedName>
        <fullName evidence="13">S8 family serine peptidase</fullName>
    </submittedName>
</protein>
<evidence type="ECO:0000259" key="11">
    <source>
        <dbReference type="Pfam" id="PF05922"/>
    </source>
</evidence>
<feature type="active site" description="Charge relay system" evidence="6">
    <location>
        <position position="605"/>
    </location>
</feature>
<dbReference type="InterPro" id="IPR041469">
    <property type="entry name" value="Subtilisin-like_FN3"/>
</dbReference>
<evidence type="ECO:0000259" key="10">
    <source>
        <dbReference type="Pfam" id="PF02225"/>
    </source>
</evidence>
<dbReference type="Gene3D" id="3.30.70.80">
    <property type="entry name" value="Peptidase S8 propeptide/proteinase inhibitor I9"/>
    <property type="match status" value="1"/>
</dbReference>
<dbReference type="Gene3D" id="3.50.30.30">
    <property type="match status" value="1"/>
</dbReference>
<evidence type="ECO:0000256" key="1">
    <source>
        <dbReference type="ARBA" id="ARBA00011073"/>
    </source>
</evidence>
<dbReference type="Pfam" id="PF17766">
    <property type="entry name" value="fn3_6"/>
    <property type="match status" value="1"/>
</dbReference>
<dbReference type="InterPro" id="IPR037045">
    <property type="entry name" value="S8pro/Inhibitor_I9_sf"/>
</dbReference>
<evidence type="ECO:0000256" key="6">
    <source>
        <dbReference type="PROSITE-ProRule" id="PRU01240"/>
    </source>
</evidence>
<evidence type="ECO:0000313" key="14">
    <source>
        <dbReference type="Proteomes" id="UP001291912"/>
    </source>
</evidence>
<dbReference type="InterPro" id="IPR000209">
    <property type="entry name" value="Peptidase_S8/S53_dom"/>
</dbReference>
<feature type="domain" description="Inhibitor I9" evidence="11">
    <location>
        <begin position="47"/>
        <end position="146"/>
    </location>
</feature>
<keyword evidence="14" id="KW-1185">Reference proteome</keyword>
<keyword evidence="4 6" id="KW-0378">Hydrolase</keyword>
<evidence type="ECO:0000256" key="4">
    <source>
        <dbReference type="ARBA" id="ARBA00022801"/>
    </source>
</evidence>
<feature type="domain" description="PA" evidence="10">
    <location>
        <begin position="436"/>
        <end position="526"/>
    </location>
</feature>
<dbReference type="Gene3D" id="2.60.40.2700">
    <property type="match status" value="1"/>
</dbReference>